<sequence>MTIVRTDKDASARTMTFVAEFDAPVNRLWQVWEDRQKLERWWGPPGYPVTISEFEFAPGGRVLYRMVGDEDGERLDGHLVFHSIEEPREIVYTDVFVPSEGGEGEPDNRTVVTFESTEHGSRMTLVCTFDSDEAFEGAREFGAFEGFIACISQIDDLLSPSKGNS</sequence>
<dbReference type="RefSeq" id="WP_152583566.1">
    <property type="nucleotide sequence ID" value="NZ_JAVJPO010000010.1"/>
</dbReference>
<dbReference type="InterPro" id="IPR013538">
    <property type="entry name" value="ASHA1/2-like_C"/>
</dbReference>
<dbReference type="InterPro" id="IPR023393">
    <property type="entry name" value="START-like_dom_sf"/>
</dbReference>
<protein>
    <submittedName>
        <fullName evidence="3">SRPBCC domain-containing protein</fullName>
    </submittedName>
</protein>
<comment type="caution">
    <text evidence="3">The sequence shown here is derived from an EMBL/GenBank/DDBJ whole genome shotgun (WGS) entry which is preliminary data.</text>
</comment>
<organism evidence="3 4">
    <name type="scientific">Microcella pacifica</name>
    <dbReference type="NCBI Taxonomy" id="2591847"/>
    <lineage>
        <taxon>Bacteria</taxon>
        <taxon>Bacillati</taxon>
        <taxon>Actinomycetota</taxon>
        <taxon>Actinomycetes</taxon>
        <taxon>Micrococcales</taxon>
        <taxon>Microbacteriaceae</taxon>
        <taxon>Microcella</taxon>
    </lineage>
</organism>
<reference evidence="3 4" key="1">
    <citation type="submission" date="2019-06" db="EMBL/GenBank/DDBJ databases">
        <authorList>
            <person name="De-Chao Zhang Q."/>
        </authorList>
    </citation>
    <scope>NUCLEOTIDE SEQUENCE [LARGE SCALE GENOMIC DNA]</scope>
    <source>
        <strain evidence="3 4">KN1116</strain>
    </source>
</reference>
<evidence type="ECO:0000313" key="3">
    <source>
        <dbReference type="EMBL" id="NHF63077.1"/>
    </source>
</evidence>
<evidence type="ECO:0000313" key="4">
    <source>
        <dbReference type="Proteomes" id="UP000818266"/>
    </source>
</evidence>
<evidence type="ECO:0000256" key="1">
    <source>
        <dbReference type="ARBA" id="ARBA00006817"/>
    </source>
</evidence>
<accession>A0A9E5MEZ3</accession>
<reference evidence="3 4" key="2">
    <citation type="submission" date="2020-03" db="EMBL/GenBank/DDBJ databases">
        <title>Chryseoglobus sp. isolated from a deep-sea seamount.</title>
        <authorList>
            <person name="Zhang D.-C."/>
        </authorList>
    </citation>
    <scope>NUCLEOTIDE SEQUENCE [LARGE SCALE GENOMIC DNA]</scope>
    <source>
        <strain evidence="3 4">KN1116</strain>
    </source>
</reference>
<dbReference type="OrthoDB" id="3365660at2"/>
<dbReference type="EMBL" id="VIKT02000010">
    <property type="protein sequence ID" value="NHF63077.1"/>
    <property type="molecule type" value="Genomic_DNA"/>
</dbReference>
<dbReference type="Pfam" id="PF08327">
    <property type="entry name" value="AHSA1"/>
    <property type="match status" value="1"/>
</dbReference>
<proteinExistence type="inferred from homology"/>
<evidence type="ECO:0000259" key="2">
    <source>
        <dbReference type="Pfam" id="PF08327"/>
    </source>
</evidence>
<comment type="similarity">
    <text evidence="1">Belongs to the AHA1 family.</text>
</comment>
<dbReference type="AlphaFoldDB" id="A0A9E5MEZ3"/>
<dbReference type="Gene3D" id="3.30.530.20">
    <property type="match status" value="1"/>
</dbReference>
<dbReference type="Proteomes" id="UP000818266">
    <property type="component" value="Unassembled WGS sequence"/>
</dbReference>
<feature type="domain" description="Activator of Hsp90 ATPase homologue 1/2-like C-terminal" evidence="2">
    <location>
        <begin position="22"/>
        <end position="158"/>
    </location>
</feature>
<dbReference type="SUPFAM" id="SSF55961">
    <property type="entry name" value="Bet v1-like"/>
    <property type="match status" value="1"/>
</dbReference>
<keyword evidence="4" id="KW-1185">Reference proteome</keyword>
<gene>
    <name evidence="3" type="ORF">FK219_007465</name>
</gene>
<name>A0A9E5MEZ3_9MICO</name>